<dbReference type="AlphaFoldDB" id="A0A137PE07"/>
<name>A0A137PE07_CONC2</name>
<sequence length="264" mass="29904">MRLGTMAASKPMSFSPLLGMTKLSLSMIIDVSSTILSFVCLAGFTNKDSGTYIVKYEVVLGSIPGTPDLVRLTKPDKCIFQLIVYRDETLDRELPVVAIECKHRPMNHDKFSSNERYQLKRYMIAAGFPLGLLVSEFRVHKSSLILPTFSTLFSFYSGFLLDFYKDYLKITDQQLVPILPQIFKGIKSENSSDYKIFLTSIGGGNETYNKDYIFYPPTKPSGLLGKIDEFNSLFGDTNKYQLERECLKIFADHRQNLSSEKSSP</sequence>
<accession>A0A137PE07</accession>
<evidence type="ECO:0000313" key="1">
    <source>
        <dbReference type="EMBL" id="KXN73227.1"/>
    </source>
</evidence>
<keyword evidence="2" id="KW-1185">Reference proteome</keyword>
<dbReference type="OrthoDB" id="31183at2759"/>
<dbReference type="EMBL" id="KQ964440">
    <property type="protein sequence ID" value="KXN73227.1"/>
    <property type="molecule type" value="Genomic_DNA"/>
</dbReference>
<proteinExistence type="predicted"/>
<reference evidence="1 2" key="1">
    <citation type="journal article" date="2015" name="Genome Biol. Evol.">
        <title>Phylogenomic analyses indicate that early fungi evolved digesting cell walls of algal ancestors of land plants.</title>
        <authorList>
            <person name="Chang Y."/>
            <person name="Wang S."/>
            <person name="Sekimoto S."/>
            <person name="Aerts A.L."/>
            <person name="Choi C."/>
            <person name="Clum A."/>
            <person name="LaButti K.M."/>
            <person name="Lindquist E.A."/>
            <person name="Yee Ngan C."/>
            <person name="Ohm R.A."/>
            <person name="Salamov A.A."/>
            <person name="Grigoriev I.V."/>
            <person name="Spatafora J.W."/>
            <person name="Berbee M.L."/>
        </authorList>
    </citation>
    <scope>NUCLEOTIDE SEQUENCE [LARGE SCALE GENOMIC DNA]</scope>
    <source>
        <strain evidence="1 2">NRRL 28638</strain>
    </source>
</reference>
<gene>
    <name evidence="1" type="ORF">CONCODRAFT_3899</name>
</gene>
<organism evidence="1 2">
    <name type="scientific">Conidiobolus coronatus (strain ATCC 28846 / CBS 209.66 / NRRL 28638)</name>
    <name type="common">Delacroixia coronata</name>
    <dbReference type="NCBI Taxonomy" id="796925"/>
    <lineage>
        <taxon>Eukaryota</taxon>
        <taxon>Fungi</taxon>
        <taxon>Fungi incertae sedis</taxon>
        <taxon>Zoopagomycota</taxon>
        <taxon>Entomophthoromycotina</taxon>
        <taxon>Entomophthoromycetes</taxon>
        <taxon>Entomophthorales</taxon>
        <taxon>Ancylistaceae</taxon>
        <taxon>Conidiobolus</taxon>
    </lineage>
</organism>
<protein>
    <submittedName>
        <fullName evidence="1">Uncharacterized protein</fullName>
    </submittedName>
</protein>
<evidence type="ECO:0000313" key="2">
    <source>
        <dbReference type="Proteomes" id="UP000070444"/>
    </source>
</evidence>
<dbReference type="Proteomes" id="UP000070444">
    <property type="component" value="Unassembled WGS sequence"/>
</dbReference>